<name>K6WCE2_9ACTN</name>
<dbReference type="EMBL" id="BAHC01000130">
    <property type="protein sequence ID" value="GAB91396.1"/>
    <property type="molecule type" value="Genomic_DNA"/>
</dbReference>
<comment type="caution">
    <text evidence="1">The sequence shown here is derived from an EMBL/GenBank/DDBJ whole genome shotgun (WGS) entry which is preliminary data.</text>
</comment>
<dbReference type="InterPro" id="IPR045730">
    <property type="entry name" value="DUF6084"/>
</dbReference>
<organism evidence="1 2">
    <name type="scientific">Gordonia rhizosphera NBRC 16068</name>
    <dbReference type="NCBI Taxonomy" id="1108045"/>
    <lineage>
        <taxon>Bacteria</taxon>
        <taxon>Bacillati</taxon>
        <taxon>Actinomycetota</taxon>
        <taxon>Actinomycetes</taxon>
        <taxon>Mycobacteriales</taxon>
        <taxon>Gordoniaceae</taxon>
        <taxon>Gordonia</taxon>
    </lineage>
</organism>
<keyword evidence="2" id="KW-1185">Reference proteome</keyword>
<evidence type="ECO:0000313" key="1">
    <source>
        <dbReference type="EMBL" id="GAB91396.1"/>
    </source>
</evidence>
<dbReference type="STRING" id="1108045.GORHZ_130_00190"/>
<protein>
    <submittedName>
        <fullName evidence="1">Uncharacterized protein</fullName>
    </submittedName>
</protein>
<dbReference type="RefSeq" id="WP_006334831.1">
    <property type="nucleotide sequence ID" value="NZ_BAHC01000130.1"/>
</dbReference>
<dbReference type="Proteomes" id="UP000008363">
    <property type="component" value="Unassembled WGS sequence"/>
</dbReference>
<evidence type="ECO:0000313" key="2">
    <source>
        <dbReference type="Proteomes" id="UP000008363"/>
    </source>
</evidence>
<dbReference type="Pfam" id="PF19562">
    <property type="entry name" value="DUF6084"/>
    <property type="match status" value="1"/>
</dbReference>
<dbReference type="AlphaFoldDB" id="K6WCE2"/>
<gene>
    <name evidence="1" type="ORF">GORHZ_130_00190</name>
</gene>
<dbReference type="eggNOG" id="ENOG5030M2D">
    <property type="taxonomic scope" value="Bacteria"/>
</dbReference>
<reference evidence="1 2" key="1">
    <citation type="submission" date="2012-08" db="EMBL/GenBank/DDBJ databases">
        <title>Whole genome shotgun sequence of Gordonia rhizosphera NBRC 16068.</title>
        <authorList>
            <person name="Takarada H."/>
            <person name="Isaki S."/>
            <person name="Hosoyama A."/>
            <person name="Tsuchikane K."/>
            <person name="Katsumata H."/>
            <person name="Baba S."/>
            <person name="Ohji S."/>
            <person name="Yamazaki S."/>
            <person name="Fujita N."/>
        </authorList>
    </citation>
    <scope>NUCLEOTIDE SEQUENCE [LARGE SCALE GENOMIC DNA]</scope>
    <source>
        <strain evidence="1 2">NBRC 16068</strain>
    </source>
</reference>
<proteinExistence type="predicted"/>
<dbReference type="OrthoDB" id="115056at2"/>
<sequence length="215" mass="23735">MTDTAAPGFEVIGVRPEPYCVSPTLVAQTRITMPDDTGARAIALRAQVRIEPARRDYGDAEADGLVDIFGSRDRWADTQRTFLWMHASTMVPGFRGHRDVDLPLPCTYDFEVTASRYLHALRGGTVPVVFLFSGTVFAEGPTGFSVQQIPWDRESRYDLPVAVWRDLMATSFPGAGWLRLREDTLAALSDYKSAHGLLGYDDAVSALLHGAEVTR</sequence>
<accession>K6WCE2</accession>